<gene>
    <name evidence="3" type="ordered locus">Vdis_0926</name>
</gene>
<dbReference type="InterPro" id="IPR011004">
    <property type="entry name" value="Trimer_LpxA-like_sf"/>
</dbReference>
<dbReference type="GO" id="GO:0016746">
    <property type="term" value="F:acyltransferase activity"/>
    <property type="evidence" value="ECO:0007669"/>
    <property type="project" value="UniProtKB-KW"/>
</dbReference>
<dbReference type="eggNOG" id="arCOG05599">
    <property type="taxonomic scope" value="Archaea"/>
</dbReference>
<protein>
    <submittedName>
        <fullName evidence="3">Sugar phospate transferase</fullName>
    </submittedName>
</protein>
<dbReference type="STRING" id="572478.Vdis_0926"/>
<sequence length="398" mass="44612">MAEILIVQFDNVVIIEDNHRNYYPLSISTPLSDLIIGGLRYYEHVALWLMNLGYDVNIYVVTRDYLARYWQGIADSILSKLNLKYSVRYIHNIEDISGTTLWIYTSLIPQIDVLNKLIVNTRTEAEIKCNDKVLLSITNGRETGAKDVINNCDLPVANGIWSIIKWNTELLRSNSKYLVKIIGDKTVDSDVSSNAIIDERAGNVIAINTIIEPLTYIKGPSLLGPGSRVLPHAYIREGTVLYMNNAVGGEVKNSIVDMHSLKEHFSYLGDSYVGRWVNIGAGSVTSNLKNTIGIIRYMGIDTGMIKLGSIIGDWVKVGINTSIMSGKYIGQGSSVIGLIRKDVPPFSMCVNNDCERFRIEKVVEVYRRFVELRRVHANENEEALIKAVYEASLHEPPP</sequence>
<evidence type="ECO:0000313" key="4">
    <source>
        <dbReference type="Proteomes" id="UP000006681"/>
    </source>
</evidence>
<dbReference type="GO" id="GO:0016779">
    <property type="term" value="F:nucleotidyltransferase activity"/>
    <property type="evidence" value="ECO:0007669"/>
    <property type="project" value="UniProtKB-ARBA"/>
</dbReference>
<dbReference type="EMBL" id="CP002100">
    <property type="protein sequence ID" value="ADN50316.1"/>
    <property type="molecule type" value="Genomic_DNA"/>
</dbReference>
<dbReference type="PANTHER" id="PTHR43584:SF8">
    <property type="entry name" value="N-ACETYLMURAMATE ALPHA-1-PHOSPHATE URIDYLYLTRANSFERASE"/>
    <property type="match status" value="1"/>
</dbReference>
<dbReference type="Proteomes" id="UP000006681">
    <property type="component" value="Chromosome"/>
</dbReference>
<evidence type="ECO:0000256" key="2">
    <source>
        <dbReference type="ARBA" id="ARBA00023315"/>
    </source>
</evidence>
<reference evidence="3 4" key="1">
    <citation type="journal article" date="2010" name="Stand. Genomic Sci.">
        <title>Complete genome sequence of Vulcanisaeta distributa type strain (IC-017).</title>
        <authorList>
            <person name="Mavromatis K."/>
            <person name="Sikorski J."/>
            <person name="Pabst E."/>
            <person name="Teshima H."/>
            <person name="Lapidus A."/>
            <person name="Lucas S."/>
            <person name="Nolan M."/>
            <person name="Glavina Del Rio T."/>
            <person name="Cheng J.F."/>
            <person name="Bruce D."/>
            <person name="Goodwin L."/>
            <person name="Pitluck S."/>
            <person name="Liolios K."/>
            <person name="Ivanova N."/>
            <person name="Mikhailova N."/>
            <person name="Pati A."/>
            <person name="Chen A."/>
            <person name="Palaniappan K."/>
            <person name="Land M."/>
            <person name="Hauser L."/>
            <person name="Chang Y.J."/>
            <person name="Jeffries C.D."/>
            <person name="Rohde M."/>
            <person name="Spring S."/>
            <person name="Goker M."/>
            <person name="Wirth R."/>
            <person name="Woyke T."/>
            <person name="Bristow J."/>
            <person name="Eisen J.A."/>
            <person name="Markowitz V."/>
            <person name="Hugenholtz P."/>
            <person name="Klenk H.P."/>
            <person name="Kyrpides N.C."/>
        </authorList>
    </citation>
    <scope>NUCLEOTIDE SEQUENCE [LARGE SCALE GENOMIC DNA]</scope>
    <source>
        <strain evidence="4">DSM 14429 / JCM 11212 / NBRC 100878 / IC-017</strain>
    </source>
</reference>
<dbReference type="AlphaFoldDB" id="E1QPM0"/>
<dbReference type="PANTHER" id="PTHR43584">
    <property type="entry name" value="NUCLEOTIDYL TRANSFERASE"/>
    <property type="match status" value="1"/>
</dbReference>
<evidence type="ECO:0000256" key="1">
    <source>
        <dbReference type="ARBA" id="ARBA00022679"/>
    </source>
</evidence>
<dbReference type="SUPFAM" id="SSF51161">
    <property type="entry name" value="Trimeric LpxA-like enzymes"/>
    <property type="match status" value="1"/>
</dbReference>
<dbReference type="InterPro" id="IPR050065">
    <property type="entry name" value="GlmU-like"/>
</dbReference>
<accession>E1QPM0</accession>
<organism evidence="3 4">
    <name type="scientific">Vulcanisaeta distributa (strain DSM 14429 / JCM 11212 / NBRC 100878 / IC-017)</name>
    <dbReference type="NCBI Taxonomy" id="572478"/>
    <lineage>
        <taxon>Archaea</taxon>
        <taxon>Thermoproteota</taxon>
        <taxon>Thermoprotei</taxon>
        <taxon>Thermoproteales</taxon>
        <taxon>Thermoproteaceae</taxon>
        <taxon>Vulcanisaeta</taxon>
    </lineage>
</organism>
<keyword evidence="1 3" id="KW-0808">Transferase</keyword>
<reference evidence="4" key="2">
    <citation type="journal article" date="2010" name="Stand. Genomic Sci.">
        <title>Complete genome sequence of Vulcanisaeta distributa type strain (IC-017T).</title>
        <authorList>
            <person name="Mavromatis K."/>
            <person name="Sikorski J."/>
            <person name="Pabst E."/>
            <person name="Teshima H."/>
            <person name="Lapidus A."/>
            <person name="Lucas S."/>
            <person name="Nolan M."/>
            <person name="Glavina Del Rio T."/>
            <person name="Cheng J."/>
            <person name="Bruce D."/>
            <person name="Goodwin L."/>
            <person name="Pitluck S."/>
            <person name="Liolios K."/>
            <person name="Ivanova N."/>
            <person name="Mikhailova N."/>
            <person name="Pati A."/>
            <person name="Chen A."/>
            <person name="Palaniappan K."/>
            <person name="Land M."/>
            <person name="Hauser L."/>
            <person name="Chang Y."/>
            <person name="Jeffries C."/>
            <person name="Rohde M."/>
            <person name="Spring S."/>
            <person name="Goker M."/>
            <person name="Wirth R."/>
            <person name="Woyke T."/>
            <person name="Bristow J."/>
            <person name="Eisen J."/>
            <person name="Markowitz V."/>
            <person name="Hugenholtz P."/>
            <person name="Klenk H."/>
            <person name="Kyrpides N."/>
        </authorList>
    </citation>
    <scope>NUCLEOTIDE SEQUENCE [LARGE SCALE GENOMIC DNA]</scope>
    <source>
        <strain evidence="4">DSM 14429 / JCM 11212 / NBRC 100878 / IC-017</strain>
    </source>
</reference>
<dbReference type="HOGENOM" id="CLU_732824_0_0_2"/>
<keyword evidence="2" id="KW-0012">Acyltransferase</keyword>
<keyword evidence="4" id="KW-1185">Reference proteome</keyword>
<evidence type="ECO:0000313" key="3">
    <source>
        <dbReference type="EMBL" id="ADN50316.1"/>
    </source>
</evidence>
<proteinExistence type="predicted"/>
<name>E1QPM0_VULDI</name>
<dbReference type="Gene3D" id="2.160.10.10">
    <property type="entry name" value="Hexapeptide repeat proteins"/>
    <property type="match status" value="1"/>
</dbReference>
<dbReference type="KEGG" id="vdi:Vdis_0926"/>